<keyword evidence="1" id="KW-0472">Membrane</keyword>
<accession>E1R4Q0</accession>
<dbReference type="RefSeq" id="WP_013255597.1">
    <property type="nucleotide sequence ID" value="NC_014364.1"/>
</dbReference>
<feature type="transmembrane region" description="Helical" evidence="1">
    <location>
        <begin position="168"/>
        <end position="186"/>
    </location>
</feature>
<name>E1R4Q0_SEDSS</name>
<evidence type="ECO:0000259" key="2">
    <source>
        <dbReference type="Pfam" id="PF01970"/>
    </source>
</evidence>
<feature type="transmembrane region" description="Helical" evidence="1">
    <location>
        <begin position="322"/>
        <end position="342"/>
    </location>
</feature>
<feature type="transmembrane region" description="Helical" evidence="1">
    <location>
        <begin position="57"/>
        <end position="81"/>
    </location>
</feature>
<feature type="transmembrane region" description="Helical" evidence="1">
    <location>
        <begin position="413"/>
        <end position="431"/>
    </location>
</feature>
<proteinExistence type="predicted"/>
<dbReference type="PANTHER" id="PTHR35342">
    <property type="entry name" value="TRICARBOXYLIC TRANSPORT PROTEIN"/>
    <property type="match status" value="1"/>
</dbReference>
<dbReference type="Proteomes" id="UP000002318">
    <property type="component" value="Chromosome"/>
</dbReference>
<organism evidence="3 4">
    <name type="scientific">Sediminispirochaeta smaragdinae (strain DSM 11293 / JCM 15392 / SEBR 4228)</name>
    <name type="common">Spirochaeta smaragdinae</name>
    <dbReference type="NCBI Taxonomy" id="573413"/>
    <lineage>
        <taxon>Bacteria</taxon>
        <taxon>Pseudomonadati</taxon>
        <taxon>Spirochaetota</taxon>
        <taxon>Spirochaetia</taxon>
        <taxon>Spirochaetales</taxon>
        <taxon>Spirochaetaceae</taxon>
        <taxon>Sediminispirochaeta</taxon>
    </lineage>
</organism>
<protein>
    <recommendedName>
        <fullName evidence="2">DUF112 domain-containing protein</fullName>
    </recommendedName>
</protein>
<feature type="transmembrane region" description="Helical" evidence="1">
    <location>
        <begin position="469"/>
        <end position="488"/>
    </location>
</feature>
<dbReference type="KEGG" id="ssm:Spirs_3037"/>
<feature type="domain" description="DUF112" evidence="2">
    <location>
        <begin position="19"/>
        <end position="438"/>
    </location>
</feature>
<dbReference type="OrthoDB" id="9781349at2"/>
<feature type="transmembrane region" description="Helical" evidence="1">
    <location>
        <begin position="192"/>
        <end position="215"/>
    </location>
</feature>
<keyword evidence="1" id="KW-1133">Transmembrane helix</keyword>
<feature type="transmembrane region" description="Helical" evidence="1">
    <location>
        <begin position="107"/>
        <end position="129"/>
    </location>
</feature>
<sequence>MFLELLHAGIPAYFSFANLFFTAVGVFIGILIGILPGLGPLLGLTLLTPMAMNLNPFTGMGLLLGIFVGGTAGGAISAILLKIPGTPIAAATLLDGYPLAQKGKAPFAVSLAITTSAFGGIIGGIYLIFFSPLLAKVALKFSPPEYFALALTGVLCIAVVSKGSTIKGLMTGCLGLLLATVGMDPFMSNFRFTFGTVALSGGIGIVAMVIGLFAISEMFLQVERGDFDTSPHLKVFFPPISAITENFKQRFNLFRSSTIGTFIGALPGAGSVIASFLSYAVAKNSSKHPEKYGTGIPDGVIATESANNACCGGTLIPSLTMALPGDPCSAMLLAALMLLGYIPGPRLFIQNQDLIGGIFLAYISSNVFLLILGLLFLPLFVMFLNVKKKYLIPVILILCAVGSYGMETSINDLWITLIFGILAFIIQKFNYPLAPFVIAKVLGPIMEENFRRSLIMSGDHASIFFTRPITLGILIANFILLFITIVPVKQLLGRSKN</sequence>
<evidence type="ECO:0000313" key="3">
    <source>
        <dbReference type="EMBL" id="ADK82138.1"/>
    </source>
</evidence>
<gene>
    <name evidence="3" type="ordered locus">Spirs_3037</name>
</gene>
<reference evidence="3 4" key="1">
    <citation type="journal article" date="2010" name="Stand. Genomic Sci.">
        <title>Complete genome sequence of Spirochaeta smaragdinae type strain (SEBR 4228).</title>
        <authorList>
            <person name="Mavromatis K."/>
            <person name="Yasawong M."/>
            <person name="Chertkov O."/>
            <person name="Lapidus A."/>
            <person name="Lucas S."/>
            <person name="Nolan M."/>
            <person name="Del Rio T.G."/>
            <person name="Tice H."/>
            <person name="Cheng J.F."/>
            <person name="Pitluck S."/>
            <person name="Liolios K."/>
            <person name="Ivanova N."/>
            <person name="Tapia R."/>
            <person name="Han C."/>
            <person name="Bruce D."/>
            <person name="Goodwin L."/>
            <person name="Pati A."/>
            <person name="Chen A."/>
            <person name="Palaniappan K."/>
            <person name="Land M."/>
            <person name="Hauser L."/>
            <person name="Chang Y.J."/>
            <person name="Jeffries C.D."/>
            <person name="Detter J.C."/>
            <person name="Rohde M."/>
            <person name="Brambilla E."/>
            <person name="Spring S."/>
            <person name="Goker M."/>
            <person name="Sikorski J."/>
            <person name="Woyke T."/>
            <person name="Bristow J."/>
            <person name="Eisen J.A."/>
            <person name="Markowitz V."/>
            <person name="Hugenholtz P."/>
            <person name="Klenk H.P."/>
            <person name="Kyrpides N.C."/>
        </authorList>
    </citation>
    <scope>NUCLEOTIDE SEQUENCE [LARGE SCALE GENOMIC DNA]</scope>
    <source>
        <strain evidence="4">DSM 11293 / JCM 15392 / SEBR 4228</strain>
    </source>
</reference>
<dbReference type="EMBL" id="CP002116">
    <property type="protein sequence ID" value="ADK82138.1"/>
    <property type="molecule type" value="Genomic_DNA"/>
</dbReference>
<feature type="transmembrane region" description="Helical" evidence="1">
    <location>
        <begin position="141"/>
        <end position="161"/>
    </location>
</feature>
<dbReference type="PANTHER" id="PTHR35342:SF5">
    <property type="entry name" value="TRICARBOXYLIC TRANSPORT PROTEIN"/>
    <property type="match status" value="1"/>
</dbReference>
<feature type="transmembrane region" description="Helical" evidence="1">
    <location>
        <begin position="354"/>
        <end position="384"/>
    </location>
</feature>
<dbReference type="HOGENOM" id="CLU_022936_2_0_12"/>
<dbReference type="InterPro" id="IPR002823">
    <property type="entry name" value="DUF112_TM"/>
</dbReference>
<dbReference type="eggNOG" id="COG3333">
    <property type="taxonomic scope" value="Bacteria"/>
</dbReference>
<feature type="transmembrane region" description="Helical" evidence="1">
    <location>
        <begin position="390"/>
        <end position="406"/>
    </location>
</feature>
<feature type="transmembrane region" description="Helical" evidence="1">
    <location>
        <begin position="259"/>
        <end position="282"/>
    </location>
</feature>
<dbReference type="AlphaFoldDB" id="E1R4Q0"/>
<feature type="transmembrane region" description="Helical" evidence="1">
    <location>
        <begin position="12"/>
        <end position="37"/>
    </location>
</feature>
<evidence type="ECO:0000313" key="4">
    <source>
        <dbReference type="Proteomes" id="UP000002318"/>
    </source>
</evidence>
<keyword evidence="1" id="KW-0812">Transmembrane</keyword>
<keyword evidence="4" id="KW-1185">Reference proteome</keyword>
<dbReference type="STRING" id="573413.Spirs_3037"/>
<evidence type="ECO:0000256" key="1">
    <source>
        <dbReference type="SAM" id="Phobius"/>
    </source>
</evidence>
<dbReference type="Pfam" id="PF01970">
    <property type="entry name" value="TctA"/>
    <property type="match status" value="1"/>
</dbReference>